<accession>A0A075HKN6</accession>
<sequence length="638" mass="73790">MDDTAIKNQFWDEFEHFIESLDASSDLRRKVVDKQPVPVVWGFWKWLHEDLPLHHGYSDKHVELLQGPSNPSGRHVYKSRPKRINWRIYPVKEGDKVQYYTTVAPICEIDAVCSVPSIKPGMMIYESSRRILNPMLKQKEWQRGLDSSRIVSISSFLDDVDNSFSNACMIFAPDNSSIQWEDGGDGIPIRIWIDFQFLVEDQVRGSPYMTDHTTVKDLRPLSIIDGQHRVRGGMRSQRGHELNIPVILFPPKLKNRGAAKYFAEINTLAEPLNVLHELFMRHKFALSSRKEERTYAKYDGTKNTFRDRANRLAYEAAAHINLHQHTAEDPPEFGALFSLIRILEENTNENNYVIAADMWVKHAHKWFMPGGPYPPPPNRGEDREDYFKEAANFFDAFMDVCNEGWGDKKKRWLLWHELQANDGQGKRPYIQYNTSVRSLLVNYPNVVKMVRDSGFSSTVITRNRFKQALRTLGNIDWLDRRLKPYYIGTGEPPWQSLARWMKDALERGEEDPYPVSEVMSEDISSERGKGLLSPVEKGGIDFTQPVYKWPHPNEPLEVVVTRPINARRACEGQLYDLDLNSLNQKAGFKVKSYGKPDSTTFTIHHWNGIDQYPELTFVCTWGTTVDRRVSSRITLVRP</sequence>
<evidence type="ECO:0008006" key="2">
    <source>
        <dbReference type="Google" id="ProtNLM"/>
    </source>
</evidence>
<protein>
    <recommendedName>
        <fullName evidence="2">DGQHR domain-containing protein</fullName>
    </recommendedName>
</protein>
<name>A0A075HKN6_9EURY</name>
<organism evidence="1">
    <name type="scientific">uncultured marine group II/III euryarchaeote KM3_74_C08</name>
    <dbReference type="NCBI Taxonomy" id="1456501"/>
    <lineage>
        <taxon>Archaea</taxon>
        <taxon>Methanobacteriati</taxon>
        <taxon>Methanobacteriota</taxon>
        <taxon>environmental samples</taxon>
    </lineage>
</organism>
<reference evidence="1" key="1">
    <citation type="journal article" date="2014" name="Genome Biol. Evol.">
        <title>Pangenome evidence for extensive interdomain horizontal transfer affecting lineage core and shell genes in uncultured planktonic thaumarchaeota and euryarchaeota.</title>
        <authorList>
            <person name="Deschamps P."/>
            <person name="Zivanovic Y."/>
            <person name="Moreira D."/>
            <person name="Rodriguez-Valera F."/>
            <person name="Lopez-Garcia P."/>
        </authorList>
    </citation>
    <scope>NUCLEOTIDE SEQUENCE</scope>
</reference>
<proteinExistence type="predicted"/>
<dbReference type="AlphaFoldDB" id="A0A075HKN6"/>
<evidence type="ECO:0000313" key="1">
    <source>
        <dbReference type="EMBL" id="AIF16434.1"/>
    </source>
</evidence>
<dbReference type="EMBL" id="KF901055">
    <property type="protein sequence ID" value="AIF16434.1"/>
    <property type="molecule type" value="Genomic_DNA"/>
</dbReference>